<dbReference type="PANTHER" id="PTHR11590">
    <property type="entry name" value="PROTEIN-GLUTAMINE GAMMA-GLUTAMYLTRANSFERASE"/>
    <property type="match status" value="1"/>
</dbReference>
<accession>A0A8W8KBG5</accession>
<dbReference type="Proteomes" id="UP000005408">
    <property type="component" value="Unassembled WGS sequence"/>
</dbReference>
<feature type="region of interest" description="Disordered" evidence="4">
    <location>
        <begin position="70"/>
        <end position="166"/>
    </location>
</feature>
<sequence length="869" mass="99912">MPRRFRHNSRVGYHGRVGYRGRTGYRGRVGYHRRNRTSMYSPYSGGYSMDRYGVGRHRPYPWMRDLEEMAASSRRRRERVARQREDSEERRPRSVKEEDKEKREREREKKRKEEERLEKEKKEAEELLEKMKEKERREKEERERLEKERASKRPLSIKDVDMNIPDNCKAHHTDKFELTHLPEDKRELVVRRGQEFSLILKLDQEYDKAKHDLVLHFTTGPNSSPIAGTDITLTVDENGRAPTHPENWHARLIGQNKTDVTVGVSPPCNCFVGEWSLFISAQSKMPDKNVQKEEFECSSDINILLNPWCKDDQVYMKDTNLLEEYVLNDQGAVFQGSSDHIGAKVWNFAQFEEGVLEVCFSLLRKSLGYKVGPHMSNPVTMARAISAIVNSNDDDGVLVGNWSGDYDDGTSPTAWINSSDILLQYSRNKGEAVRYGQCWVFSAVVTTVCRAIGLPCKSVTCFDSAHDTDGSTTIDYVFTRNADGYLKRDRDRTDDSIWNFHVWNEVWMARKDLKNEYDGWQVIDATPQEISDDIFCCGPAPVAAIKTGNCKILYDLPFVFAEVNSDVIRWEYVNKLTWINMGSDTKRTGAKIFSKNPDGKPYTDSLTISRWQKSSPHDVTSDYKFPEGSREERRAVDNAAQASRVFRGKQTPNDVKIEMVEKDGMMVGEDFTIEFRLVNTSQKKREVSSLHLELYSKFYTGEIKSKIFFKPLPGLTLEGKKDKTFSVDVKSKDYLDKIAEQANMEVIISATVAKENNNKDNIVKVDNFRLRRADIEIKMPTSCKKGEELTAHLNFKNHLPVPMTKCVLYLGGAGFEKIEKIPQKDVPAKSDWKLSVKVKAKRVGLEQFSVTFDSQEVPDITGRAEVQVK</sequence>
<dbReference type="InterPro" id="IPR014756">
    <property type="entry name" value="Ig_E-set"/>
</dbReference>
<organism evidence="6 7">
    <name type="scientific">Magallana gigas</name>
    <name type="common">Pacific oyster</name>
    <name type="synonym">Crassostrea gigas</name>
    <dbReference type="NCBI Taxonomy" id="29159"/>
    <lineage>
        <taxon>Eukaryota</taxon>
        <taxon>Metazoa</taxon>
        <taxon>Spiralia</taxon>
        <taxon>Lophotrochozoa</taxon>
        <taxon>Mollusca</taxon>
        <taxon>Bivalvia</taxon>
        <taxon>Autobranchia</taxon>
        <taxon>Pteriomorphia</taxon>
        <taxon>Ostreida</taxon>
        <taxon>Ostreoidea</taxon>
        <taxon>Ostreidae</taxon>
        <taxon>Magallana</taxon>
    </lineage>
</organism>
<dbReference type="PIRSF" id="PIRSF000459">
    <property type="entry name" value="TGM_EBP42"/>
    <property type="match status" value="1"/>
</dbReference>
<proteinExistence type="inferred from homology"/>
<dbReference type="EnsemblMetazoa" id="G23197.5">
    <property type="protein sequence ID" value="G23197.5:cds"/>
    <property type="gene ID" value="G23197"/>
</dbReference>
<dbReference type="Pfam" id="PF01841">
    <property type="entry name" value="Transglut_core"/>
    <property type="match status" value="1"/>
</dbReference>
<feature type="binding site" evidence="3">
    <location>
        <position position="632"/>
    </location>
    <ligand>
        <name>Ca(2+)</name>
        <dbReference type="ChEBI" id="CHEBI:29108"/>
    </ligand>
</feature>
<reference evidence="6" key="1">
    <citation type="submission" date="2022-08" db="UniProtKB">
        <authorList>
            <consortium name="EnsemblMetazoa"/>
        </authorList>
    </citation>
    <scope>IDENTIFICATION</scope>
    <source>
        <strain evidence="6">05x7-T-G4-1.051#20</strain>
    </source>
</reference>
<dbReference type="PANTHER" id="PTHR11590:SF40">
    <property type="entry name" value="HEMOCYTE PROTEIN-GLUTAMINE GAMMA-GLUTAMYLTRANSFERASE-LIKE PROTEIN"/>
    <property type="match status" value="1"/>
</dbReference>
<dbReference type="SUPFAM" id="SSF81296">
    <property type="entry name" value="E set domains"/>
    <property type="match status" value="1"/>
</dbReference>
<dbReference type="Gene3D" id="3.90.260.10">
    <property type="entry name" value="Transglutaminase-like"/>
    <property type="match status" value="1"/>
</dbReference>
<dbReference type="InterPro" id="IPR013783">
    <property type="entry name" value="Ig-like_fold"/>
</dbReference>
<feature type="domain" description="Transglutaminase-like" evidence="5">
    <location>
        <begin position="430"/>
        <end position="527"/>
    </location>
</feature>
<keyword evidence="3" id="KW-0479">Metal-binding</keyword>
<dbReference type="Pfam" id="PF00868">
    <property type="entry name" value="Transglut_N"/>
    <property type="match status" value="1"/>
</dbReference>
<dbReference type="SMART" id="SM00460">
    <property type="entry name" value="TGc"/>
    <property type="match status" value="1"/>
</dbReference>
<protein>
    <recommendedName>
        <fullName evidence="5">Transglutaminase-like domain-containing protein</fullName>
    </recommendedName>
</protein>
<feature type="active site" evidence="2">
    <location>
        <position position="438"/>
    </location>
</feature>
<dbReference type="InterPro" id="IPR001102">
    <property type="entry name" value="Transglutaminase_N"/>
</dbReference>
<feature type="compositionally biased region" description="Basic and acidic residues" evidence="4">
    <location>
        <begin position="80"/>
        <end position="161"/>
    </location>
</feature>
<name>A0A8W8KBG5_MAGGI</name>
<dbReference type="Pfam" id="PF00927">
    <property type="entry name" value="Transglut_C"/>
    <property type="match status" value="1"/>
</dbReference>
<dbReference type="GO" id="GO:0046872">
    <property type="term" value="F:metal ion binding"/>
    <property type="evidence" value="ECO:0007669"/>
    <property type="project" value="UniProtKB-KW"/>
</dbReference>
<dbReference type="InterPro" id="IPR002931">
    <property type="entry name" value="Transglutaminase-like"/>
</dbReference>
<dbReference type="SUPFAM" id="SSF54001">
    <property type="entry name" value="Cysteine proteinases"/>
    <property type="match status" value="1"/>
</dbReference>
<dbReference type="InterPro" id="IPR050779">
    <property type="entry name" value="Transglutaminase"/>
</dbReference>
<feature type="active site" evidence="2">
    <location>
        <position position="524"/>
    </location>
</feature>
<feature type="binding site" evidence="3">
    <location>
        <position position="566"/>
    </location>
    <ligand>
        <name>Ca(2+)</name>
        <dbReference type="ChEBI" id="CHEBI:29108"/>
    </ligand>
</feature>
<feature type="active site" evidence="2">
    <location>
        <position position="501"/>
    </location>
</feature>
<dbReference type="FunFam" id="3.90.260.10:FF:000002">
    <property type="entry name" value="Erythrocyte membrane protein band 4.2"/>
    <property type="match status" value="1"/>
</dbReference>
<evidence type="ECO:0000256" key="1">
    <source>
        <dbReference type="ARBA" id="ARBA00005968"/>
    </source>
</evidence>
<dbReference type="InterPro" id="IPR038765">
    <property type="entry name" value="Papain-like_cys_pep_sf"/>
</dbReference>
<evidence type="ECO:0000259" key="5">
    <source>
        <dbReference type="SMART" id="SM00460"/>
    </source>
</evidence>
<evidence type="ECO:0000313" key="7">
    <source>
        <dbReference type="Proteomes" id="UP000005408"/>
    </source>
</evidence>
<evidence type="ECO:0000256" key="4">
    <source>
        <dbReference type="SAM" id="MobiDB-lite"/>
    </source>
</evidence>
<evidence type="ECO:0000256" key="3">
    <source>
        <dbReference type="PIRSR" id="PIRSR000459-2"/>
    </source>
</evidence>
<keyword evidence="7" id="KW-1185">Reference proteome</keyword>
<feature type="compositionally biased region" description="Basic and acidic residues" evidence="4">
    <location>
        <begin position="615"/>
        <end position="636"/>
    </location>
</feature>
<evidence type="ECO:0000313" key="6">
    <source>
        <dbReference type="EnsemblMetazoa" id="G23197.5:cds"/>
    </source>
</evidence>
<dbReference type="GO" id="GO:0003810">
    <property type="term" value="F:protein-glutamine gamma-glutamyltransferase activity"/>
    <property type="evidence" value="ECO:0007669"/>
    <property type="project" value="InterPro"/>
</dbReference>
<dbReference type="InterPro" id="IPR023608">
    <property type="entry name" value="Transglutaminase_animal"/>
</dbReference>
<feature type="binding site" evidence="3">
    <location>
        <position position="564"/>
    </location>
    <ligand>
        <name>Ca(2+)</name>
        <dbReference type="ChEBI" id="CHEBI:29108"/>
    </ligand>
</feature>
<evidence type="ECO:0000256" key="2">
    <source>
        <dbReference type="PIRSR" id="PIRSR000459-1"/>
    </source>
</evidence>
<dbReference type="InterPro" id="IPR008958">
    <property type="entry name" value="Transglutaminase_C"/>
</dbReference>
<feature type="binding site" evidence="3">
    <location>
        <position position="627"/>
    </location>
    <ligand>
        <name>Ca(2+)</name>
        <dbReference type="ChEBI" id="CHEBI:29108"/>
    </ligand>
</feature>
<dbReference type="Gene3D" id="2.60.40.10">
    <property type="entry name" value="Immunoglobulins"/>
    <property type="match status" value="3"/>
</dbReference>
<dbReference type="InterPro" id="IPR036985">
    <property type="entry name" value="Transglutaminase-like_sf"/>
</dbReference>
<comment type="cofactor">
    <cofactor evidence="3">
        <name>Ca(2+)</name>
        <dbReference type="ChEBI" id="CHEBI:29108"/>
    </cofactor>
    <text evidence="3">Binds 1 Ca(2+) ion per subunit.</text>
</comment>
<dbReference type="EnsemblMetazoa" id="G23197.2">
    <property type="protein sequence ID" value="G23197.2:cds"/>
    <property type="gene ID" value="G23197"/>
</dbReference>
<keyword evidence="3" id="KW-0106">Calcium</keyword>
<comment type="similarity">
    <text evidence="1">Belongs to the transglutaminase superfamily. Transglutaminase family.</text>
</comment>
<dbReference type="InterPro" id="IPR036238">
    <property type="entry name" value="Transglutaminase_C_sf"/>
</dbReference>
<dbReference type="SUPFAM" id="SSF49309">
    <property type="entry name" value="Transglutaminase, two C-terminal domains"/>
    <property type="match status" value="2"/>
</dbReference>
<dbReference type="AlphaFoldDB" id="A0A8W8KBG5"/>
<feature type="region of interest" description="Disordered" evidence="4">
    <location>
        <begin position="614"/>
        <end position="638"/>
    </location>
</feature>